<dbReference type="Gene3D" id="3.40.30.10">
    <property type="entry name" value="Glutaredoxin"/>
    <property type="match status" value="1"/>
</dbReference>
<dbReference type="AlphaFoldDB" id="A0A0D7W5R6"/>
<feature type="chain" id="PRO_5002325566" description="Thioredoxin domain-containing protein" evidence="1">
    <location>
        <begin position="20"/>
        <end position="605"/>
    </location>
</feature>
<dbReference type="STRING" id="1382798.PK35_04735"/>
<evidence type="ECO:0008006" key="4">
    <source>
        <dbReference type="Google" id="ProtNLM"/>
    </source>
</evidence>
<dbReference type="RefSeq" id="WP_044625533.1">
    <property type="nucleotide sequence ID" value="NZ_JTDV01000002.1"/>
</dbReference>
<dbReference type="OrthoDB" id="1096670at2"/>
<gene>
    <name evidence="2" type="ORF">PK35_04735</name>
</gene>
<feature type="signal peptide" evidence="1">
    <location>
        <begin position="1"/>
        <end position="19"/>
    </location>
</feature>
<sequence>MKNLVIMLFIAVITFTGNANNLNITTKVNDSEIPKEVQKWLDKELANTTTKVLEDFESPEFYTSKTAKVIGYIKGYDKTVGAKTGIFYYDNQLTRENNPRVIEIHSDGRFELELPLAYPTQDCFVINKQVISFYLEPGQNLSVILNWEDIKQSNRISYPLKNVVYQGALSNINRDLLYYKPDYSHGDFQKKEATMQPAPFKKDVLEFKDLHLNKINAYLQSGDIDKKTGELLKNEIILAAYYFLFDYYSFGYYGSGQRKENKINDTVPNDYYDFIKDLPLHKQSLLVSSQFSSFINRLEYADPLKYKEKTIRTYGFSQENFIKFLERKNIKVSKAEKETAEIFLKNKEKTSPDILKKIGEFNTKHQSYFKEYLNLEKEKSQDQAKQSFKKTWHIRDSLASNLGVKNNLIYEIIKSRTLKFIMESSIYTDKAWYWSQLKNDIKSPHLKTLGDDLYKRELNKPEHYKLPENDKGAQIFKKLMAPYKGKIVIVQFWNPYSYYKRENLKRIKERRNYYKNNNDIVFLNIANRNRTSKKKHDESVKENGFTNAIGISQDDYNYLRQLFKFNTSVHDVLVDKDGETVYNDSFEAHNIESFLISKFNITAEK</sequence>
<evidence type="ECO:0000313" key="3">
    <source>
        <dbReference type="Proteomes" id="UP000032361"/>
    </source>
</evidence>
<keyword evidence="1" id="KW-0732">Signal</keyword>
<keyword evidence="3" id="KW-1185">Reference proteome</keyword>
<proteinExistence type="predicted"/>
<dbReference type="InterPro" id="IPR036249">
    <property type="entry name" value="Thioredoxin-like_sf"/>
</dbReference>
<dbReference type="Proteomes" id="UP000032361">
    <property type="component" value="Unassembled WGS sequence"/>
</dbReference>
<accession>A0A0D7W5R6</accession>
<name>A0A0D7W5R6_9FLAO</name>
<reference evidence="2 3" key="1">
    <citation type="journal article" date="2015" name="Antonie Van Leeuwenhoek">
        <title>Tamlana nanhaiensis sp. nov., isolated from surface seawater collected from the South China Sea.</title>
        <authorList>
            <person name="Liu X."/>
            <person name="Lai Q."/>
            <person name="Du Y."/>
            <person name="Li G."/>
            <person name="Sun F."/>
            <person name="Shao Z."/>
        </authorList>
    </citation>
    <scope>NUCLEOTIDE SEQUENCE [LARGE SCALE GENOMIC DNA]</scope>
    <source>
        <strain evidence="2 3">FHC16</strain>
    </source>
</reference>
<evidence type="ECO:0000256" key="1">
    <source>
        <dbReference type="SAM" id="SignalP"/>
    </source>
</evidence>
<comment type="caution">
    <text evidence="2">The sequence shown here is derived from an EMBL/GenBank/DDBJ whole genome shotgun (WGS) entry which is preliminary data.</text>
</comment>
<evidence type="ECO:0000313" key="2">
    <source>
        <dbReference type="EMBL" id="KJD34043.1"/>
    </source>
</evidence>
<protein>
    <recommendedName>
        <fullName evidence="4">Thioredoxin domain-containing protein</fullName>
    </recommendedName>
</protein>
<organism evidence="2 3">
    <name type="scientific">Neotamlana nanhaiensis</name>
    <dbReference type="NCBI Taxonomy" id="1382798"/>
    <lineage>
        <taxon>Bacteria</taxon>
        <taxon>Pseudomonadati</taxon>
        <taxon>Bacteroidota</taxon>
        <taxon>Flavobacteriia</taxon>
        <taxon>Flavobacteriales</taxon>
        <taxon>Flavobacteriaceae</taxon>
        <taxon>Neotamlana</taxon>
    </lineage>
</organism>
<dbReference type="PATRIC" id="fig|1382798.3.peg.2124"/>
<dbReference type="EMBL" id="JTDV01000002">
    <property type="protein sequence ID" value="KJD34043.1"/>
    <property type="molecule type" value="Genomic_DNA"/>
</dbReference>
<dbReference type="SUPFAM" id="SSF52833">
    <property type="entry name" value="Thioredoxin-like"/>
    <property type="match status" value="1"/>
</dbReference>